<feature type="compositionally biased region" description="Basic residues" evidence="1">
    <location>
        <begin position="128"/>
        <end position="141"/>
    </location>
</feature>
<evidence type="ECO:0000313" key="3">
    <source>
        <dbReference type="EMBL" id="GJT41817.1"/>
    </source>
</evidence>
<organism evidence="3 4">
    <name type="scientific">Tanacetum coccineum</name>
    <dbReference type="NCBI Taxonomy" id="301880"/>
    <lineage>
        <taxon>Eukaryota</taxon>
        <taxon>Viridiplantae</taxon>
        <taxon>Streptophyta</taxon>
        <taxon>Embryophyta</taxon>
        <taxon>Tracheophyta</taxon>
        <taxon>Spermatophyta</taxon>
        <taxon>Magnoliopsida</taxon>
        <taxon>eudicotyledons</taxon>
        <taxon>Gunneridae</taxon>
        <taxon>Pentapetalae</taxon>
        <taxon>asterids</taxon>
        <taxon>campanulids</taxon>
        <taxon>Asterales</taxon>
        <taxon>Asteraceae</taxon>
        <taxon>Asteroideae</taxon>
        <taxon>Anthemideae</taxon>
        <taxon>Anthemidinae</taxon>
        <taxon>Tanacetum</taxon>
    </lineage>
</organism>
<accession>A0ABQ5DRP4</accession>
<keyword evidence="4" id="KW-1185">Reference proteome</keyword>
<evidence type="ECO:0000256" key="1">
    <source>
        <dbReference type="SAM" id="MobiDB-lite"/>
    </source>
</evidence>
<name>A0ABQ5DRP4_9ASTR</name>
<sequence length="180" mass="19981">MVILLSLLNFIDSFKAGGVDLEEPEVAIKKNEKGKDILKNDKASLTGPHILDDLEKRIDNVEVVLNKPKKKKLKEKEVIILDSDTSTESLERSSFYDIPLSTHLFKTSSDNAFDLSSDDHRTVLKGKPGSRSKSVRVSKHSSSKEDKLRSNYKTLEADVGLPAVSLIVVVEAKNPPLVRN</sequence>
<comment type="caution">
    <text evidence="3">The sequence shown here is derived from an EMBL/GenBank/DDBJ whole genome shotgun (WGS) entry which is preliminary data.</text>
</comment>
<feature type="region of interest" description="Disordered" evidence="1">
    <location>
        <begin position="120"/>
        <end position="149"/>
    </location>
</feature>
<dbReference type="EMBL" id="BQNB010015592">
    <property type="protein sequence ID" value="GJT41817.1"/>
    <property type="molecule type" value="Genomic_DNA"/>
</dbReference>
<feature type="signal peptide" evidence="2">
    <location>
        <begin position="1"/>
        <end position="16"/>
    </location>
</feature>
<evidence type="ECO:0000313" key="4">
    <source>
        <dbReference type="Proteomes" id="UP001151760"/>
    </source>
</evidence>
<protein>
    <submittedName>
        <fullName evidence="3">Uncharacterized protein</fullName>
    </submittedName>
</protein>
<dbReference type="Proteomes" id="UP001151760">
    <property type="component" value="Unassembled WGS sequence"/>
</dbReference>
<proteinExistence type="predicted"/>
<reference evidence="3" key="2">
    <citation type="submission" date="2022-01" db="EMBL/GenBank/DDBJ databases">
        <authorList>
            <person name="Yamashiro T."/>
            <person name="Shiraishi A."/>
            <person name="Satake H."/>
            <person name="Nakayama K."/>
        </authorList>
    </citation>
    <scope>NUCLEOTIDE SEQUENCE</scope>
</reference>
<evidence type="ECO:0000256" key="2">
    <source>
        <dbReference type="SAM" id="SignalP"/>
    </source>
</evidence>
<feature type="chain" id="PRO_5046889324" evidence="2">
    <location>
        <begin position="17"/>
        <end position="180"/>
    </location>
</feature>
<gene>
    <name evidence="3" type="ORF">Tco_0941682</name>
</gene>
<keyword evidence="2" id="KW-0732">Signal</keyword>
<reference evidence="3" key="1">
    <citation type="journal article" date="2022" name="Int. J. Mol. Sci.">
        <title>Draft Genome of Tanacetum Coccineum: Genomic Comparison of Closely Related Tanacetum-Family Plants.</title>
        <authorList>
            <person name="Yamashiro T."/>
            <person name="Shiraishi A."/>
            <person name="Nakayama K."/>
            <person name="Satake H."/>
        </authorList>
    </citation>
    <scope>NUCLEOTIDE SEQUENCE</scope>
</reference>